<comment type="caution">
    <text evidence="1">The sequence shown here is derived from an EMBL/GenBank/DDBJ whole genome shotgun (WGS) entry which is preliminary data.</text>
</comment>
<reference evidence="1 2" key="1">
    <citation type="journal article" date="2013" name="Genome Announc.">
        <title>Draft Genome Sequence for Ralstonia sp. Strain OR214, a Bacterium with Potential for Bioremediation.</title>
        <authorList>
            <person name="Utturkar S.M."/>
            <person name="Bollmann A."/>
            <person name="Brzoska R.M."/>
            <person name="Klingeman D.M."/>
            <person name="Epstein S.E."/>
            <person name="Palumbo A.V."/>
            <person name="Brown S.D."/>
        </authorList>
    </citation>
    <scope>NUCLEOTIDE SEQUENCE [LARGE SCALE GENOMIC DNA]</scope>
    <source>
        <strain evidence="1 2">OR214</strain>
    </source>
</reference>
<dbReference type="AlphaFoldDB" id="R0E8D1"/>
<evidence type="ECO:0000313" key="2">
    <source>
        <dbReference type="Proteomes" id="UP000013280"/>
    </source>
</evidence>
<organism evidence="1 2">
    <name type="scientific">Ralstonia pickettii OR214</name>
    <dbReference type="NCBI Taxonomy" id="1264675"/>
    <lineage>
        <taxon>Bacteria</taxon>
        <taxon>Pseudomonadati</taxon>
        <taxon>Pseudomonadota</taxon>
        <taxon>Betaproteobacteria</taxon>
        <taxon>Burkholderiales</taxon>
        <taxon>Burkholderiaceae</taxon>
        <taxon>Ralstonia</taxon>
    </lineage>
</organism>
<dbReference type="EMBL" id="APMQ01000006">
    <property type="protein sequence ID" value="ENZ77657.1"/>
    <property type="molecule type" value="Genomic_DNA"/>
</dbReference>
<evidence type="ECO:0000313" key="1">
    <source>
        <dbReference type="EMBL" id="ENZ77657.1"/>
    </source>
</evidence>
<dbReference type="Proteomes" id="UP000013280">
    <property type="component" value="Unassembled WGS sequence"/>
</dbReference>
<sequence length="50" mass="5263" precursor="true">MSHVNASSLRSVLLVMVGLSHGEGSVEVVAECGDCARYWLGELGGLMGVW</sequence>
<protein>
    <submittedName>
        <fullName evidence="1">Uncharacterized protein</fullName>
    </submittedName>
</protein>
<accession>R0E8D1</accession>
<dbReference type="RefSeq" id="WP_004631272.1">
    <property type="nucleotide sequence ID" value="NZ_APMQ01000006.1"/>
</dbReference>
<gene>
    <name evidence="1" type="ORF">OR214_02660</name>
</gene>
<dbReference type="PATRIC" id="fig|1264675.3.peg.2591"/>
<proteinExistence type="predicted"/>
<name>R0E8D1_RALPI</name>